<dbReference type="Pfam" id="PF14076">
    <property type="entry name" value="DUF4258"/>
    <property type="match status" value="1"/>
</dbReference>
<accession>A0A2M8KSJ4</accession>
<dbReference type="Proteomes" id="UP000229554">
    <property type="component" value="Unassembled WGS sequence"/>
</dbReference>
<protein>
    <recommendedName>
        <fullName evidence="3">DUF4258 domain-containing protein</fullName>
    </recommendedName>
</protein>
<sequence length="114" mass="13265">MAYSKDTRIIFTNHAKKRLIDRKISEYEACQTIQYPDSTGANQNGATEFRKKINAIYITVVALYKENGWVVVSVWRDPPAQGTLDARHSMLYRAYQKAGFWGKIWIIIREQFGF</sequence>
<dbReference type="AlphaFoldDB" id="A0A2M8KSJ4"/>
<evidence type="ECO:0008006" key="3">
    <source>
        <dbReference type="Google" id="ProtNLM"/>
    </source>
</evidence>
<evidence type="ECO:0000313" key="1">
    <source>
        <dbReference type="EMBL" id="PJE62904.1"/>
    </source>
</evidence>
<comment type="caution">
    <text evidence="1">The sequence shown here is derived from an EMBL/GenBank/DDBJ whole genome shotgun (WGS) entry which is preliminary data.</text>
</comment>
<reference evidence="2" key="1">
    <citation type="submission" date="2017-09" db="EMBL/GenBank/DDBJ databases">
        <title>Depth-based differentiation of microbial function through sediment-hosted aquifers and enrichment of novel symbionts in the deep terrestrial subsurface.</title>
        <authorList>
            <person name="Probst A.J."/>
            <person name="Ladd B."/>
            <person name="Jarett J.K."/>
            <person name="Geller-Mcgrath D.E."/>
            <person name="Sieber C.M.K."/>
            <person name="Emerson J.B."/>
            <person name="Anantharaman K."/>
            <person name="Thomas B.C."/>
            <person name="Malmstrom R."/>
            <person name="Stieglmeier M."/>
            <person name="Klingl A."/>
            <person name="Woyke T."/>
            <person name="Ryan C.M."/>
            <person name="Banfield J.F."/>
        </authorList>
    </citation>
    <scope>NUCLEOTIDE SEQUENCE [LARGE SCALE GENOMIC DNA]</scope>
</reference>
<proteinExistence type="predicted"/>
<name>A0A2M8KSJ4_9BACT</name>
<gene>
    <name evidence="1" type="ORF">COU88_02435</name>
</gene>
<organism evidence="1 2">
    <name type="scientific">Candidatus Roizmanbacteria bacterium CG10_big_fil_rev_8_21_14_0_10_39_6</name>
    <dbReference type="NCBI Taxonomy" id="1974853"/>
    <lineage>
        <taxon>Bacteria</taxon>
        <taxon>Candidatus Roizmaniibacteriota</taxon>
    </lineage>
</organism>
<dbReference type="EMBL" id="PFED01000106">
    <property type="protein sequence ID" value="PJE62904.1"/>
    <property type="molecule type" value="Genomic_DNA"/>
</dbReference>
<evidence type="ECO:0000313" key="2">
    <source>
        <dbReference type="Proteomes" id="UP000229554"/>
    </source>
</evidence>
<dbReference type="InterPro" id="IPR025354">
    <property type="entry name" value="DUF4258"/>
</dbReference>